<dbReference type="AlphaFoldDB" id="A0A3M2LNP1"/>
<evidence type="ECO:0000313" key="2">
    <source>
        <dbReference type="Proteomes" id="UP000282674"/>
    </source>
</evidence>
<sequence length="87" mass="9168">MALLRKAGIALAATGAAHFAAPKMFEPISRAGFPKDTATWIKRNGATELALGAALTTRRTRKAGLVGVAAYFGWLGARVAYHRKNAA</sequence>
<dbReference type="RefSeq" id="WP_122199433.1">
    <property type="nucleotide sequence ID" value="NZ_JBHSKC010000011.1"/>
</dbReference>
<name>A0A3M2LNP1_9ACTN</name>
<keyword evidence="2" id="KW-1185">Reference proteome</keyword>
<proteinExistence type="predicted"/>
<dbReference type="EMBL" id="RFFG01000137">
    <property type="protein sequence ID" value="RMI36418.1"/>
    <property type="molecule type" value="Genomic_DNA"/>
</dbReference>
<gene>
    <name evidence="1" type="ORF">EBO15_38660</name>
</gene>
<evidence type="ECO:0008006" key="3">
    <source>
        <dbReference type="Google" id="ProtNLM"/>
    </source>
</evidence>
<accession>A0A3M2LNP1</accession>
<dbReference type="Proteomes" id="UP000282674">
    <property type="component" value="Unassembled WGS sequence"/>
</dbReference>
<comment type="caution">
    <text evidence="1">The sequence shown here is derived from an EMBL/GenBank/DDBJ whole genome shotgun (WGS) entry which is preliminary data.</text>
</comment>
<organism evidence="1 2">
    <name type="scientific">Actinomadura harenae</name>
    <dbReference type="NCBI Taxonomy" id="2483351"/>
    <lineage>
        <taxon>Bacteria</taxon>
        <taxon>Bacillati</taxon>
        <taxon>Actinomycetota</taxon>
        <taxon>Actinomycetes</taxon>
        <taxon>Streptosporangiales</taxon>
        <taxon>Thermomonosporaceae</taxon>
        <taxon>Actinomadura</taxon>
    </lineage>
</organism>
<evidence type="ECO:0000313" key="1">
    <source>
        <dbReference type="EMBL" id="RMI36418.1"/>
    </source>
</evidence>
<reference evidence="1 2" key="1">
    <citation type="submission" date="2018-10" db="EMBL/GenBank/DDBJ databases">
        <title>Isolation from soil.</title>
        <authorList>
            <person name="Hu J."/>
        </authorList>
    </citation>
    <scope>NUCLEOTIDE SEQUENCE [LARGE SCALE GENOMIC DNA]</scope>
    <source>
        <strain evidence="1 2">NEAU-Ht49</strain>
    </source>
</reference>
<protein>
    <recommendedName>
        <fullName evidence="3">DoxX family protein</fullName>
    </recommendedName>
</protein>